<evidence type="ECO:0000313" key="2">
    <source>
        <dbReference type="EMBL" id="GMI42371.1"/>
    </source>
</evidence>
<comment type="caution">
    <text evidence="2">The sequence shown here is derived from an EMBL/GenBank/DDBJ whole genome shotgun (WGS) entry which is preliminary data.</text>
</comment>
<dbReference type="EMBL" id="BRYA01000170">
    <property type="protein sequence ID" value="GMI42371.1"/>
    <property type="molecule type" value="Genomic_DNA"/>
</dbReference>
<evidence type="ECO:0000256" key="1">
    <source>
        <dbReference type="SAM" id="MobiDB-lite"/>
    </source>
</evidence>
<sequence>MPQLSKKTTTFLKRMENLTATSAPESYSALALYLSFQTKFHSEIAEELGEKVKTFTTERVLVVGRVLDSFLKDCTEFHTNNGYSSYTKFVDKLLPPLVGRLCALTSSNAILAEVKRWVKQANTSIQEAEVENDQKTEVEMTVGRCGSTLETKWGKGAKTEGDKEGGGKEGGDEEGGEKGDNRGGGNSSSTATTTTAGGNSTSPKNSAATPNTAAAAPSGKDEDEEEYDELLHDQEDAYAPDYPPSHYPNKPPKTSTNIPTLLAKLNSATLTRQVLHEPLWRINAIIESGVTTEKMDWTKKAGKKQKLTHNDYVEITGNSGGKKDPDGSGNLYDFIDTFLDIDLQKRLAECVQYKDTILDIRSAKEDLANEVTVSGEIERTKYFKGIHKKALEWKAAIEKRIEEANDAIELEGGEREEFQSTVGRSWEDILKSGPK</sequence>
<evidence type="ECO:0008006" key="4">
    <source>
        <dbReference type="Google" id="ProtNLM"/>
    </source>
</evidence>
<reference evidence="3" key="1">
    <citation type="journal article" date="2023" name="Commun. Biol.">
        <title>Genome analysis of Parmales, the sister group of diatoms, reveals the evolutionary specialization of diatoms from phago-mixotrophs to photoautotrophs.</title>
        <authorList>
            <person name="Ban H."/>
            <person name="Sato S."/>
            <person name="Yoshikawa S."/>
            <person name="Yamada K."/>
            <person name="Nakamura Y."/>
            <person name="Ichinomiya M."/>
            <person name="Sato N."/>
            <person name="Blanc-Mathieu R."/>
            <person name="Endo H."/>
            <person name="Kuwata A."/>
            <person name="Ogata H."/>
        </authorList>
    </citation>
    <scope>NUCLEOTIDE SEQUENCE [LARGE SCALE GENOMIC DNA]</scope>
</reference>
<feature type="compositionally biased region" description="Basic and acidic residues" evidence="1">
    <location>
        <begin position="157"/>
        <end position="181"/>
    </location>
</feature>
<gene>
    <name evidence="2" type="ORF">TrCOL_g8868</name>
</gene>
<feature type="compositionally biased region" description="Pro residues" evidence="1">
    <location>
        <begin position="241"/>
        <end position="251"/>
    </location>
</feature>
<accession>A0A9W7GDT8</accession>
<organism evidence="2 3">
    <name type="scientific">Triparma columacea</name>
    <dbReference type="NCBI Taxonomy" id="722753"/>
    <lineage>
        <taxon>Eukaryota</taxon>
        <taxon>Sar</taxon>
        <taxon>Stramenopiles</taxon>
        <taxon>Ochrophyta</taxon>
        <taxon>Bolidophyceae</taxon>
        <taxon>Parmales</taxon>
        <taxon>Triparmaceae</taxon>
        <taxon>Triparma</taxon>
    </lineage>
</organism>
<feature type="region of interest" description="Disordered" evidence="1">
    <location>
        <begin position="236"/>
        <end position="255"/>
    </location>
</feature>
<dbReference type="OrthoDB" id="10430068at2759"/>
<feature type="region of interest" description="Disordered" evidence="1">
    <location>
        <begin position="151"/>
        <end position="228"/>
    </location>
</feature>
<evidence type="ECO:0000313" key="3">
    <source>
        <dbReference type="Proteomes" id="UP001165065"/>
    </source>
</evidence>
<dbReference type="Proteomes" id="UP001165065">
    <property type="component" value="Unassembled WGS sequence"/>
</dbReference>
<feature type="compositionally biased region" description="Low complexity" evidence="1">
    <location>
        <begin position="187"/>
        <end position="218"/>
    </location>
</feature>
<keyword evidence="3" id="KW-1185">Reference proteome</keyword>
<dbReference type="AlphaFoldDB" id="A0A9W7GDT8"/>
<proteinExistence type="predicted"/>
<name>A0A9W7GDT8_9STRA</name>
<protein>
    <recommendedName>
        <fullName evidence="4">CID domain-containing protein</fullName>
    </recommendedName>
</protein>